<keyword evidence="3" id="KW-0430">Lectin</keyword>
<protein>
    <recommendedName>
        <fullName evidence="2">Fucose-specific lectin</fullName>
    </recommendedName>
</protein>
<evidence type="ECO:0000256" key="5">
    <source>
        <dbReference type="SAM" id="Phobius"/>
    </source>
</evidence>
<dbReference type="OrthoDB" id="5420274at2759"/>
<gene>
    <name evidence="6" type="ORF">A1O3_06197</name>
</gene>
<feature type="compositionally biased region" description="Polar residues" evidence="4">
    <location>
        <begin position="1"/>
        <end position="12"/>
    </location>
</feature>
<dbReference type="SUPFAM" id="SSF89372">
    <property type="entry name" value="Fucose-specific lectin"/>
    <property type="match status" value="1"/>
</dbReference>
<keyword evidence="5" id="KW-0812">Transmembrane</keyword>
<proteinExistence type="inferred from homology"/>
<dbReference type="eggNOG" id="ENOG502RV2F">
    <property type="taxonomic scope" value="Eukaryota"/>
</dbReference>
<dbReference type="Pfam" id="PF07938">
    <property type="entry name" value="Fungal_lectin"/>
    <property type="match status" value="1"/>
</dbReference>
<dbReference type="Proteomes" id="UP000019478">
    <property type="component" value="Unassembled WGS sequence"/>
</dbReference>
<feature type="region of interest" description="Disordered" evidence="4">
    <location>
        <begin position="1"/>
        <end position="49"/>
    </location>
</feature>
<feature type="compositionally biased region" description="Polar residues" evidence="4">
    <location>
        <begin position="22"/>
        <end position="40"/>
    </location>
</feature>
<feature type="transmembrane region" description="Helical" evidence="5">
    <location>
        <begin position="143"/>
        <end position="164"/>
    </location>
</feature>
<accession>W9YJF3</accession>
<evidence type="ECO:0000313" key="6">
    <source>
        <dbReference type="EMBL" id="EXJ82384.1"/>
    </source>
</evidence>
<dbReference type="RefSeq" id="XP_007734507.1">
    <property type="nucleotide sequence ID" value="XM_007736317.1"/>
</dbReference>
<keyword evidence="5" id="KW-0472">Membrane</keyword>
<organism evidence="6 7">
    <name type="scientific">Capronia epimyces CBS 606.96</name>
    <dbReference type="NCBI Taxonomy" id="1182542"/>
    <lineage>
        <taxon>Eukaryota</taxon>
        <taxon>Fungi</taxon>
        <taxon>Dikarya</taxon>
        <taxon>Ascomycota</taxon>
        <taxon>Pezizomycotina</taxon>
        <taxon>Eurotiomycetes</taxon>
        <taxon>Chaetothyriomycetidae</taxon>
        <taxon>Chaetothyriales</taxon>
        <taxon>Herpotrichiellaceae</taxon>
        <taxon>Capronia</taxon>
    </lineage>
</organism>
<comment type="similarity">
    <text evidence="1">Belongs to the fungal fucose-specific lectin family.</text>
</comment>
<reference evidence="6 7" key="1">
    <citation type="submission" date="2013-03" db="EMBL/GenBank/DDBJ databases">
        <title>The Genome Sequence of Capronia epimyces CBS 606.96.</title>
        <authorList>
            <consortium name="The Broad Institute Genomics Platform"/>
            <person name="Cuomo C."/>
            <person name="de Hoog S."/>
            <person name="Gorbushina A."/>
            <person name="Walker B."/>
            <person name="Young S.K."/>
            <person name="Zeng Q."/>
            <person name="Gargeya S."/>
            <person name="Fitzgerald M."/>
            <person name="Haas B."/>
            <person name="Abouelleil A."/>
            <person name="Allen A.W."/>
            <person name="Alvarado L."/>
            <person name="Arachchi H.M."/>
            <person name="Berlin A.M."/>
            <person name="Chapman S.B."/>
            <person name="Gainer-Dewar J."/>
            <person name="Goldberg J."/>
            <person name="Griggs A."/>
            <person name="Gujja S."/>
            <person name="Hansen M."/>
            <person name="Howarth C."/>
            <person name="Imamovic A."/>
            <person name="Ireland A."/>
            <person name="Larimer J."/>
            <person name="McCowan C."/>
            <person name="Murphy C."/>
            <person name="Pearson M."/>
            <person name="Poon T.W."/>
            <person name="Priest M."/>
            <person name="Roberts A."/>
            <person name="Saif S."/>
            <person name="Shea T."/>
            <person name="Sisk P."/>
            <person name="Sykes S."/>
            <person name="Wortman J."/>
            <person name="Nusbaum C."/>
            <person name="Birren B."/>
        </authorList>
    </citation>
    <scope>NUCLEOTIDE SEQUENCE [LARGE SCALE GENOMIC DNA]</scope>
    <source>
        <strain evidence="6 7">CBS 606.96</strain>
    </source>
</reference>
<dbReference type="Gene3D" id="2.120.10.70">
    <property type="entry name" value="Fucose-specific lectin"/>
    <property type="match status" value="1"/>
</dbReference>
<keyword evidence="5" id="KW-1133">Transmembrane helix</keyword>
<dbReference type="InterPro" id="IPR012475">
    <property type="entry name" value="Fungal_lectin"/>
</dbReference>
<dbReference type="AlphaFoldDB" id="W9YJF3"/>
<evidence type="ECO:0000256" key="3">
    <source>
        <dbReference type="ARBA" id="ARBA00022734"/>
    </source>
</evidence>
<feature type="compositionally biased region" description="Low complexity" evidence="4">
    <location>
        <begin position="172"/>
        <end position="199"/>
    </location>
</feature>
<dbReference type="HOGENOM" id="CLU_493462_0_0_1"/>
<keyword evidence="7" id="KW-1185">Reference proteome</keyword>
<feature type="region of interest" description="Disordered" evidence="4">
    <location>
        <begin position="166"/>
        <end position="199"/>
    </location>
</feature>
<dbReference type="GeneID" id="19170307"/>
<evidence type="ECO:0000256" key="2">
    <source>
        <dbReference type="ARBA" id="ARBA00015560"/>
    </source>
</evidence>
<evidence type="ECO:0000313" key="7">
    <source>
        <dbReference type="Proteomes" id="UP000019478"/>
    </source>
</evidence>
<dbReference type="EMBL" id="AMGY01000005">
    <property type="protein sequence ID" value="EXJ82384.1"/>
    <property type="molecule type" value="Genomic_DNA"/>
</dbReference>
<evidence type="ECO:0000256" key="4">
    <source>
        <dbReference type="SAM" id="MobiDB-lite"/>
    </source>
</evidence>
<comment type="caution">
    <text evidence="6">The sequence shown here is derived from an EMBL/GenBank/DDBJ whole genome shotgun (WGS) entry which is preliminary data.</text>
</comment>
<sequence length="552" mass="57675">MAKTSSTQVPSSDENETEETAVRSTGQDGSYSKLESNQTKHLSDPEVAPSKHFSGLEVVNHGHGYSDLEVAPSHGHLEGIQSGNLQAYQPGVIGLGESQGLMPTHPGVGKDAEGLIAAEKNIESPDEEPGRKGTILGLRRRDFWVVVVVGVVLLVIGAVIGGAIGGTRHHSSSSTESTSNPSGSGSAGSGTATTSSGSAATSTAAKRGIKQGSELAALAWTVSDTRYQYRVYYQDEDNAIKESAYDSLTGSWQVGTVLDGSEVSPGTSIAAASPKESNSGSDSVSIDLYYLDGSLDLRVISSSSGVWSSTPSSSAQTFDKKDKNARLAAYLLECALCPNTSLVAYASNGSVVLYNHTAPEAWENGGIYLEGSESLSASASVANGSSVSFQPYSIRGYADQLNLYYQTGDGNLQLTSWFSWEYQRDHNLNLTSTVGWQNNGNNGNVGKIAANSSIATLYFGDDGNGSPAHVQAVTSGWDSSSGSYSGLTVFDWSDNAWANAVSPTSLQTGSGASAVAAHFYQRVYAVSDGILKQFAVADDGTTWTVIGNVPTL</sequence>
<dbReference type="STRING" id="1182542.W9YJF3"/>
<evidence type="ECO:0000256" key="1">
    <source>
        <dbReference type="ARBA" id="ARBA00009042"/>
    </source>
</evidence>
<dbReference type="GO" id="GO:0030246">
    <property type="term" value="F:carbohydrate binding"/>
    <property type="evidence" value="ECO:0007669"/>
    <property type="project" value="UniProtKB-KW"/>
</dbReference>
<name>W9YJF3_9EURO</name>